<evidence type="ECO:0000259" key="1">
    <source>
        <dbReference type="Pfam" id="PF01370"/>
    </source>
</evidence>
<feature type="domain" description="NAD-dependent epimerase/dehydratase" evidence="1">
    <location>
        <begin position="3"/>
        <end position="240"/>
    </location>
</feature>
<dbReference type="Pfam" id="PF01370">
    <property type="entry name" value="Epimerase"/>
    <property type="match status" value="1"/>
</dbReference>
<evidence type="ECO:0000313" key="2">
    <source>
        <dbReference type="EMBL" id="PUA81528.1"/>
    </source>
</evidence>
<dbReference type="OrthoDB" id="9801785at2"/>
<dbReference type="InterPro" id="IPR036291">
    <property type="entry name" value="NAD(P)-bd_dom_sf"/>
</dbReference>
<comment type="caution">
    <text evidence="2">The sequence shown here is derived from an EMBL/GenBank/DDBJ whole genome shotgun (WGS) entry which is preliminary data.</text>
</comment>
<dbReference type="PANTHER" id="PTHR43245">
    <property type="entry name" value="BIFUNCTIONAL POLYMYXIN RESISTANCE PROTEIN ARNA"/>
    <property type="match status" value="1"/>
</dbReference>
<dbReference type="SUPFAM" id="SSF51735">
    <property type="entry name" value="NAD(P)-binding Rossmann-fold domains"/>
    <property type="match status" value="1"/>
</dbReference>
<dbReference type="EMBL" id="PYXZ01000002">
    <property type="protein sequence ID" value="PUA81528.1"/>
    <property type="molecule type" value="Genomic_DNA"/>
</dbReference>
<evidence type="ECO:0000313" key="3">
    <source>
        <dbReference type="Proteomes" id="UP000244867"/>
    </source>
</evidence>
<name>A0A2R7YYR9_9ACTN</name>
<dbReference type="InterPro" id="IPR050177">
    <property type="entry name" value="Lipid_A_modif_metabolic_enz"/>
</dbReference>
<gene>
    <name evidence="2" type="ORF">C7S10_05455</name>
</gene>
<organism evidence="2 3">
    <name type="scientific">Nocardioides currus</name>
    <dbReference type="NCBI Taxonomy" id="2133958"/>
    <lineage>
        <taxon>Bacteria</taxon>
        <taxon>Bacillati</taxon>
        <taxon>Actinomycetota</taxon>
        <taxon>Actinomycetes</taxon>
        <taxon>Propionibacteriales</taxon>
        <taxon>Nocardioidaceae</taxon>
        <taxon>Nocardioides</taxon>
    </lineage>
</organism>
<proteinExistence type="predicted"/>
<sequence length="340" mass="36014">MKVLISGGAGFIGQHLARALTGSGHEVVALDNLHPQVHLDPEGARAAFPGGVLVADVADEAAWSAIEGIDAVVHLAAETGTGQSMYEQDRYRRVNVEGTRLAGAFAAEHGITLVALSSRAVYGDGTPDRPSFEDDPHHPVSFYGETKSLGEAALEDAAQRVGITTIRPQNVIGPGQALHNPYTGVLAAFLAMLREGRPLTVYGDGTQTRDFIHVQDLAALIAWAVEHPAEPGAQRILNAGTGTRTTLLELAAYAIEGSPHDDVPIEHLDVHRAGDIDHACASLDRLTEVGAPMPEWTSREAVVDFIRWSWDKPGAASQAWDLALEELAQRGLTDGTGSAG</sequence>
<dbReference type="InterPro" id="IPR001509">
    <property type="entry name" value="Epimerase_deHydtase"/>
</dbReference>
<dbReference type="Gene3D" id="3.40.50.720">
    <property type="entry name" value="NAD(P)-binding Rossmann-like Domain"/>
    <property type="match status" value="1"/>
</dbReference>
<dbReference type="PANTHER" id="PTHR43245:SF13">
    <property type="entry name" value="UDP-D-APIOSE_UDP-D-XYLOSE SYNTHASE 2"/>
    <property type="match status" value="1"/>
</dbReference>
<reference evidence="2 3" key="1">
    <citation type="submission" date="2018-03" db="EMBL/GenBank/DDBJ databases">
        <authorList>
            <person name="Keele B.F."/>
        </authorList>
    </citation>
    <scope>NUCLEOTIDE SEQUENCE [LARGE SCALE GENOMIC DNA]</scope>
    <source>
        <strain evidence="2 3">IB-3</strain>
    </source>
</reference>
<keyword evidence="3" id="KW-1185">Reference proteome</keyword>
<protein>
    <submittedName>
        <fullName evidence="2">NAD(P)-dependent oxidoreductase</fullName>
    </submittedName>
</protein>
<dbReference type="Proteomes" id="UP000244867">
    <property type="component" value="Unassembled WGS sequence"/>
</dbReference>
<dbReference type="AlphaFoldDB" id="A0A2R7YYR9"/>
<accession>A0A2R7YYR9</accession>
<dbReference type="RefSeq" id="WP_108343420.1">
    <property type="nucleotide sequence ID" value="NZ_PYXZ01000002.1"/>
</dbReference>